<dbReference type="Proteomes" id="UP000199310">
    <property type="component" value="Unassembled WGS sequence"/>
</dbReference>
<proteinExistence type="predicted"/>
<dbReference type="EMBL" id="FOJG01000002">
    <property type="protein sequence ID" value="SEW51773.1"/>
    <property type="molecule type" value="Genomic_DNA"/>
</dbReference>
<accession>A0A1I0S7X3</accession>
<dbReference type="AlphaFoldDB" id="A0A1I0S7X3"/>
<reference evidence="2" key="1">
    <citation type="submission" date="2016-10" db="EMBL/GenBank/DDBJ databases">
        <authorList>
            <person name="Varghese N."/>
            <person name="Submissions S."/>
        </authorList>
    </citation>
    <scope>NUCLEOTIDE SEQUENCE [LARGE SCALE GENOMIC DNA]</scope>
    <source>
        <strain evidence="2">DSM 3695</strain>
    </source>
</reference>
<organism evidence="1 2">
    <name type="scientific">Chitinophaga arvensicola</name>
    <dbReference type="NCBI Taxonomy" id="29529"/>
    <lineage>
        <taxon>Bacteria</taxon>
        <taxon>Pseudomonadati</taxon>
        <taxon>Bacteroidota</taxon>
        <taxon>Chitinophagia</taxon>
        <taxon>Chitinophagales</taxon>
        <taxon>Chitinophagaceae</taxon>
        <taxon>Chitinophaga</taxon>
    </lineage>
</organism>
<evidence type="ECO:0000313" key="1">
    <source>
        <dbReference type="EMBL" id="SEW51773.1"/>
    </source>
</evidence>
<dbReference type="STRING" id="29529.SAMN04488122_4497"/>
<evidence type="ECO:0000313" key="2">
    <source>
        <dbReference type="Proteomes" id="UP000199310"/>
    </source>
</evidence>
<dbReference type="RefSeq" id="WP_089898238.1">
    <property type="nucleotide sequence ID" value="NZ_FOJG01000002.1"/>
</dbReference>
<protein>
    <submittedName>
        <fullName evidence="1">Uncharacterized protein</fullName>
    </submittedName>
</protein>
<gene>
    <name evidence="1" type="ORF">SAMN04488122_4497</name>
</gene>
<keyword evidence="2" id="KW-1185">Reference proteome</keyword>
<dbReference type="OrthoDB" id="359260at2"/>
<name>A0A1I0S7X3_9BACT</name>
<sequence length="201" mass="22897">MKTGIDVKFVQERYAKMSDNELVYLVTQNANGLTPEALEVAKNEIKKRGFNPRLSNALDAQNKTDYTVEEIDNYCQLINRLNCPICDSAEDTLNATQTMEVMSFVILTQWKKKVHVGCPDCLDELNNNALGKSIALGWWGFPWGMIRTIEAIILNIKNKRSNHLDTPNEFLRSFVVTNIGQLEAHKADRSRLRHVISETLE</sequence>